<sequence length="573" mass="61308">MAYVRGQAAGKLLASNLEISFWGGVNRDTGEIVDSHHTLHGQRLPGCILAIPGGRGSCSGSAALLELLMNGKGPGALIFERREEILTLGVMVAEEVFGKSIPVVVLSPGDFKSLLSLHGLPLHVQDGRVSAQQGEVDYKGQGNDYKSQVHLSELDQAFLDGQHGEACRIAMRVIIRMADLLDASELINVSQVHVDGCIYTGPASLAFANLLREKGAKVRVPTSLNSISIDQKRWRAQGVDLEFGEAAEALAEAYVAMGARPTYTCAPYQLDTAPGVGEQVAWAESNAVVYANSVLGAKTMKYPDFLDIFVALTGRAPNGGPHVESHRKATLKVQVVQIDQSEIDDSFWPLLGYCVGLLSGNNIPAIAGLESTKPSNDDLKAFGAAFATVCSAPMFHIGAITPEAATLDDALSPSYSTLEVGFDELIKCWTDLNGASSGSQIGLVSLGNPHFSFLEMRKLANLCQGRQRSKNVAVMVTCSRTIYSLADQAGLTLKLEAFGVEFLTDICWCMITESTLPSGNKAVMTNSAKYAHYGPDLIGRDFSFGSLSACVEAACEGVYDGERPKWLRAVRKA</sequence>
<evidence type="ECO:0000313" key="2">
    <source>
        <dbReference type="Proteomes" id="UP001163324"/>
    </source>
</evidence>
<keyword evidence="2" id="KW-1185">Reference proteome</keyword>
<proteinExistence type="predicted"/>
<evidence type="ECO:0000313" key="1">
    <source>
        <dbReference type="EMBL" id="KAI9903059.1"/>
    </source>
</evidence>
<name>A0ACC0VA33_9HYPO</name>
<organism evidence="1 2">
    <name type="scientific">Trichothecium roseum</name>
    <dbReference type="NCBI Taxonomy" id="47278"/>
    <lineage>
        <taxon>Eukaryota</taxon>
        <taxon>Fungi</taxon>
        <taxon>Dikarya</taxon>
        <taxon>Ascomycota</taxon>
        <taxon>Pezizomycotina</taxon>
        <taxon>Sordariomycetes</taxon>
        <taxon>Hypocreomycetidae</taxon>
        <taxon>Hypocreales</taxon>
        <taxon>Hypocreales incertae sedis</taxon>
        <taxon>Trichothecium</taxon>
    </lineage>
</organism>
<reference evidence="1" key="1">
    <citation type="submission" date="2022-10" db="EMBL/GenBank/DDBJ databases">
        <title>Complete Genome of Trichothecium roseum strain YXFP-22015, a Plant Pathogen Isolated from Citrus.</title>
        <authorList>
            <person name="Wang Y."/>
            <person name="Zhu L."/>
        </authorList>
    </citation>
    <scope>NUCLEOTIDE SEQUENCE</scope>
    <source>
        <strain evidence="1">YXFP-22015</strain>
    </source>
</reference>
<dbReference type="EMBL" id="CM047941">
    <property type="protein sequence ID" value="KAI9903059.1"/>
    <property type="molecule type" value="Genomic_DNA"/>
</dbReference>
<protein>
    <submittedName>
        <fullName evidence="1">Uncharacterized protein</fullName>
    </submittedName>
</protein>
<accession>A0ACC0VA33</accession>
<gene>
    <name evidence="1" type="ORF">N3K66_002411</name>
</gene>
<comment type="caution">
    <text evidence="1">The sequence shown here is derived from an EMBL/GenBank/DDBJ whole genome shotgun (WGS) entry which is preliminary data.</text>
</comment>
<dbReference type="Proteomes" id="UP001163324">
    <property type="component" value="Chromosome 2"/>
</dbReference>